<sequence>MRTSTMTALAAALLLRSAPALAQDAGGAAGPGGWPAQEPSVQQPQGQPPQGQDQPGQQGRAPDLSDPAAPGTGTGLDAAQAPATGGTEVLVEIDEVDDARLGPAQRRLSVMQTTLLNRFSQLGFSDVREFRREGETYVAEAVDGDGQEVTVVLDPASGTIVARR</sequence>
<dbReference type="EMBL" id="JBHTCM010000016">
    <property type="protein sequence ID" value="MFC7334440.1"/>
    <property type="molecule type" value="Genomic_DNA"/>
</dbReference>
<feature type="region of interest" description="Disordered" evidence="1">
    <location>
        <begin position="23"/>
        <end position="85"/>
    </location>
</feature>
<name>A0ABW2KZM9_9PROT</name>
<keyword evidence="2" id="KW-0732">Signal</keyword>
<organism evidence="3 4">
    <name type="scientific">Rhodocista pekingensis</name>
    <dbReference type="NCBI Taxonomy" id="201185"/>
    <lineage>
        <taxon>Bacteria</taxon>
        <taxon>Pseudomonadati</taxon>
        <taxon>Pseudomonadota</taxon>
        <taxon>Alphaproteobacteria</taxon>
        <taxon>Rhodospirillales</taxon>
        <taxon>Azospirillaceae</taxon>
        <taxon>Rhodocista</taxon>
    </lineage>
</organism>
<comment type="caution">
    <text evidence="3">The sequence shown here is derived from an EMBL/GenBank/DDBJ whole genome shotgun (WGS) entry which is preliminary data.</text>
</comment>
<dbReference type="Proteomes" id="UP001596456">
    <property type="component" value="Unassembled WGS sequence"/>
</dbReference>
<proteinExistence type="predicted"/>
<protein>
    <recommendedName>
        <fullName evidence="5">PepSY domain-containing protein</fullName>
    </recommendedName>
</protein>
<evidence type="ECO:0000256" key="2">
    <source>
        <dbReference type="SAM" id="SignalP"/>
    </source>
</evidence>
<evidence type="ECO:0008006" key="5">
    <source>
        <dbReference type="Google" id="ProtNLM"/>
    </source>
</evidence>
<feature type="signal peptide" evidence="2">
    <location>
        <begin position="1"/>
        <end position="22"/>
    </location>
</feature>
<accession>A0ABW2KZM9</accession>
<evidence type="ECO:0000313" key="3">
    <source>
        <dbReference type="EMBL" id="MFC7334440.1"/>
    </source>
</evidence>
<feature type="compositionally biased region" description="Low complexity" evidence="1">
    <location>
        <begin position="42"/>
        <end position="59"/>
    </location>
</feature>
<evidence type="ECO:0000256" key="1">
    <source>
        <dbReference type="SAM" id="MobiDB-lite"/>
    </source>
</evidence>
<evidence type="ECO:0000313" key="4">
    <source>
        <dbReference type="Proteomes" id="UP001596456"/>
    </source>
</evidence>
<gene>
    <name evidence="3" type="ORF">ACFQPS_14825</name>
</gene>
<reference evidence="4" key="1">
    <citation type="journal article" date="2019" name="Int. J. Syst. Evol. Microbiol.">
        <title>The Global Catalogue of Microorganisms (GCM) 10K type strain sequencing project: providing services to taxonomists for standard genome sequencing and annotation.</title>
        <authorList>
            <consortium name="The Broad Institute Genomics Platform"/>
            <consortium name="The Broad Institute Genome Sequencing Center for Infectious Disease"/>
            <person name="Wu L."/>
            <person name="Ma J."/>
        </authorList>
    </citation>
    <scope>NUCLEOTIDE SEQUENCE [LARGE SCALE GENOMIC DNA]</scope>
    <source>
        <strain evidence="4">CGMCC 1.16275</strain>
    </source>
</reference>
<feature type="chain" id="PRO_5045732416" description="PepSY domain-containing protein" evidence="2">
    <location>
        <begin position="23"/>
        <end position="164"/>
    </location>
</feature>
<keyword evidence="4" id="KW-1185">Reference proteome</keyword>
<dbReference type="RefSeq" id="WP_377359999.1">
    <property type="nucleotide sequence ID" value="NZ_JBHTCM010000016.1"/>
</dbReference>